<organism evidence="8 9">
    <name type="scientific">Terrimonas rubra</name>
    <dbReference type="NCBI Taxonomy" id="1035890"/>
    <lineage>
        <taxon>Bacteria</taxon>
        <taxon>Pseudomonadati</taxon>
        <taxon>Bacteroidota</taxon>
        <taxon>Chitinophagia</taxon>
        <taxon>Chitinophagales</taxon>
        <taxon>Chitinophagaceae</taxon>
        <taxon>Terrimonas</taxon>
    </lineage>
</organism>
<keyword evidence="9" id="KW-1185">Reference proteome</keyword>
<keyword evidence="6 7" id="KW-0472">Membrane</keyword>
<dbReference type="RefSeq" id="WP_386100961.1">
    <property type="nucleotide sequence ID" value="NZ_JBHUOZ010000003.1"/>
</dbReference>
<keyword evidence="5 7" id="KW-1133">Transmembrane helix</keyword>
<comment type="subcellular location">
    <subcellularLocation>
        <location evidence="1">Cell membrane</location>
        <topology evidence="1">Multi-pass membrane protein</topology>
    </subcellularLocation>
</comment>
<feature type="transmembrane region" description="Helical" evidence="7">
    <location>
        <begin position="6"/>
        <end position="24"/>
    </location>
</feature>
<evidence type="ECO:0000256" key="4">
    <source>
        <dbReference type="ARBA" id="ARBA00022692"/>
    </source>
</evidence>
<comment type="caution">
    <text evidence="8">The sequence shown here is derived from an EMBL/GenBank/DDBJ whole genome shotgun (WGS) entry which is preliminary data.</text>
</comment>
<evidence type="ECO:0000256" key="2">
    <source>
        <dbReference type="ARBA" id="ARBA00011006"/>
    </source>
</evidence>
<evidence type="ECO:0000313" key="8">
    <source>
        <dbReference type="EMBL" id="MFD2921172.1"/>
    </source>
</evidence>
<dbReference type="EMBL" id="JBHUOZ010000003">
    <property type="protein sequence ID" value="MFD2921172.1"/>
    <property type="molecule type" value="Genomic_DNA"/>
</dbReference>
<gene>
    <name evidence="8" type="ORF">ACFS6H_15710</name>
</gene>
<keyword evidence="4 7" id="KW-0812">Transmembrane</keyword>
<accession>A0ABW6A7C9</accession>
<comment type="similarity">
    <text evidence="2">Belongs to the UPF0410 family.</text>
</comment>
<evidence type="ECO:0000256" key="5">
    <source>
        <dbReference type="ARBA" id="ARBA00022989"/>
    </source>
</evidence>
<dbReference type="PANTHER" id="PTHR33884">
    <property type="entry name" value="UPF0410 PROTEIN YMGE"/>
    <property type="match status" value="1"/>
</dbReference>
<evidence type="ECO:0000256" key="6">
    <source>
        <dbReference type="ARBA" id="ARBA00023136"/>
    </source>
</evidence>
<name>A0ABW6A7C9_9BACT</name>
<reference evidence="9" key="1">
    <citation type="journal article" date="2019" name="Int. J. Syst. Evol. Microbiol.">
        <title>The Global Catalogue of Microorganisms (GCM) 10K type strain sequencing project: providing services to taxonomists for standard genome sequencing and annotation.</title>
        <authorList>
            <consortium name="The Broad Institute Genomics Platform"/>
            <consortium name="The Broad Institute Genome Sequencing Center for Infectious Disease"/>
            <person name="Wu L."/>
            <person name="Ma J."/>
        </authorList>
    </citation>
    <scope>NUCLEOTIDE SEQUENCE [LARGE SCALE GENOMIC DNA]</scope>
    <source>
        <strain evidence="9">KCTC 23299</strain>
    </source>
</reference>
<evidence type="ECO:0000256" key="7">
    <source>
        <dbReference type="SAM" id="Phobius"/>
    </source>
</evidence>
<dbReference type="Proteomes" id="UP001597511">
    <property type="component" value="Unassembled WGS sequence"/>
</dbReference>
<feature type="transmembrane region" description="Helical" evidence="7">
    <location>
        <begin position="56"/>
        <end position="81"/>
    </location>
</feature>
<dbReference type="PANTHER" id="PTHR33884:SF3">
    <property type="entry name" value="UPF0410 PROTEIN YMGE"/>
    <property type="match status" value="1"/>
</dbReference>
<protein>
    <submittedName>
        <fullName evidence="8">GlsB/YeaQ/YmgE family stress response membrane protein</fullName>
    </submittedName>
</protein>
<evidence type="ECO:0000256" key="3">
    <source>
        <dbReference type="ARBA" id="ARBA00022475"/>
    </source>
</evidence>
<sequence length="84" mass="8528">MDLTSVLIFLAIGAIAGWLAGLLFKGSGFGLLGNIVVGIVGGFFGGWLAPKVGITFGGGIIGSILLSALGAIILLIIINLFRRD</sequence>
<keyword evidence="3" id="KW-1003">Cell membrane</keyword>
<proteinExistence type="inferred from homology"/>
<evidence type="ECO:0000256" key="1">
    <source>
        <dbReference type="ARBA" id="ARBA00004651"/>
    </source>
</evidence>
<feature type="transmembrane region" description="Helical" evidence="7">
    <location>
        <begin position="31"/>
        <end position="50"/>
    </location>
</feature>
<dbReference type="Pfam" id="PF04226">
    <property type="entry name" value="Transgly_assoc"/>
    <property type="match status" value="1"/>
</dbReference>
<dbReference type="InterPro" id="IPR007341">
    <property type="entry name" value="Transgly_assoc"/>
</dbReference>
<evidence type="ECO:0000313" key="9">
    <source>
        <dbReference type="Proteomes" id="UP001597511"/>
    </source>
</evidence>